<evidence type="ECO:0000313" key="2">
    <source>
        <dbReference type="EMBL" id="KAJ8380146.1"/>
    </source>
</evidence>
<proteinExistence type="predicted"/>
<keyword evidence="3" id="KW-1185">Reference proteome</keyword>
<organism evidence="2 3">
    <name type="scientific">Synaphobranchus kaupii</name>
    <name type="common">Kaup's arrowtooth eel</name>
    <dbReference type="NCBI Taxonomy" id="118154"/>
    <lineage>
        <taxon>Eukaryota</taxon>
        <taxon>Metazoa</taxon>
        <taxon>Chordata</taxon>
        <taxon>Craniata</taxon>
        <taxon>Vertebrata</taxon>
        <taxon>Euteleostomi</taxon>
        <taxon>Actinopterygii</taxon>
        <taxon>Neopterygii</taxon>
        <taxon>Teleostei</taxon>
        <taxon>Anguilliformes</taxon>
        <taxon>Synaphobranchidae</taxon>
        <taxon>Synaphobranchus</taxon>
    </lineage>
</organism>
<dbReference type="Proteomes" id="UP001152622">
    <property type="component" value="Chromosome 1"/>
</dbReference>
<evidence type="ECO:0000313" key="3">
    <source>
        <dbReference type="Proteomes" id="UP001152622"/>
    </source>
</evidence>
<gene>
    <name evidence="2" type="ORF">SKAU_G00009240</name>
</gene>
<evidence type="ECO:0000256" key="1">
    <source>
        <dbReference type="SAM" id="MobiDB-lite"/>
    </source>
</evidence>
<protein>
    <submittedName>
        <fullName evidence="2">Uncharacterized protein</fullName>
    </submittedName>
</protein>
<comment type="caution">
    <text evidence="2">The sequence shown here is derived from an EMBL/GenBank/DDBJ whole genome shotgun (WGS) entry which is preliminary data.</text>
</comment>
<dbReference type="EMBL" id="JAINUF010000001">
    <property type="protein sequence ID" value="KAJ8380146.1"/>
    <property type="molecule type" value="Genomic_DNA"/>
</dbReference>
<sequence>MHVTVETMKEPAVPEISFGCKRTDNVNERDATQGQIDFVFQKRGRIQQKPLQRNRCAGRQRGGESDDRSLRRRYFCTAAAVRRSICAHAHRGPPGATPSYLDKVTAAPLREGPATPRQLANADTAADECATGASGSARGGPLNVPPMQPIKRHPICILIGSGASWGELSPHTSQDPLNFSGRGWLWSLQCPLDQG</sequence>
<feature type="region of interest" description="Disordered" evidence="1">
    <location>
        <begin position="49"/>
        <end position="69"/>
    </location>
</feature>
<dbReference type="AlphaFoldDB" id="A0A9Q1G9Q1"/>
<name>A0A9Q1G9Q1_SYNKA</name>
<reference evidence="2" key="1">
    <citation type="journal article" date="2023" name="Science">
        <title>Genome structures resolve the early diversification of teleost fishes.</title>
        <authorList>
            <person name="Parey E."/>
            <person name="Louis A."/>
            <person name="Montfort J."/>
            <person name="Bouchez O."/>
            <person name="Roques C."/>
            <person name="Iampietro C."/>
            <person name="Lluch J."/>
            <person name="Castinel A."/>
            <person name="Donnadieu C."/>
            <person name="Desvignes T."/>
            <person name="Floi Bucao C."/>
            <person name="Jouanno E."/>
            <person name="Wen M."/>
            <person name="Mejri S."/>
            <person name="Dirks R."/>
            <person name="Jansen H."/>
            <person name="Henkel C."/>
            <person name="Chen W.J."/>
            <person name="Zahm M."/>
            <person name="Cabau C."/>
            <person name="Klopp C."/>
            <person name="Thompson A.W."/>
            <person name="Robinson-Rechavi M."/>
            <person name="Braasch I."/>
            <person name="Lecointre G."/>
            <person name="Bobe J."/>
            <person name="Postlethwait J.H."/>
            <person name="Berthelot C."/>
            <person name="Roest Crollius H."/>
            <person name="Guiguen Y."/>
        </authorList>
    </citation>
    <scope>NUCLEOTIDE SEQUENCE</scope>
    <source>
        <strain evidence="2">WJC10195</strain>
    </source>
</reference>
<accession>A0A9Q1G9Q1</accession>